<reference evidence="2 3" key="1">
    <citation type="journal article" date="2016" name="Mol. Biol. Evol.">
        <title>Comparative Genomics of Early-Diverging Mushroom-Forming Fungi Provides Insights into the Origins of Lignocellulose Decay Capabilities.</title>
        <authorList>
            <person name="Nagy L.G."/>
            <person name="Riley R."/>
            <person name="Tritt A."/>
            <person name="Adam C."/>
            <person name="Daum C."/>
            <person name="Floudas D."/>
            <person name="Sun H."/>
            <person name="Yadav J.S."/>
            <person name="Pangilinan J."/>
            <person name="Larsson K.H."/>
            <person name="Matsuura K."/>
            <person name="Barry K."/>
            <person name="Labutti K."/>
            <person name="Kuo R."/>
            <person name="Ohm R.A."/>
            <person name="Bhattacharya S.S."/>
            <person name="Shirouzu T."/>
            <person name="Yoshinaga Y."/>
            <person name="Martin F.M."/>
            <person name="Grigoriev I.V."/>
            <person name="Hibbett D.S."/>
        </authorList>
    </citation>
    <scope>NUCLEOTIDE SEQUENCE [LARGE SCALE GENOMIC DNA]</scope>
    <source>
        <strain evidence="2 3">HHB14362 ss-1</strain>
    </source>
</reference>
<dbReference type="EMBL" id="KV425570">
    <property type="protein sequence ID" value="KZT25703.1"/>
    <property type="molecule type" value="Genomic_DNA"/>
</dbReference>
<organism evidence="2 3">
    <name type="scientific">Neolentinus lepideus HHB14362 ss-1</name>
    <dbReference type="NCBI Taxonomy" id="1314782"/>
    <lineage>
        <taxon>Eukaryota</taxon>
        <taxon>Fungi</taxon>
        <taxon>Dikarya</taxon>
        <taxon>Basidiomycota</taxon>
        <taxon>Agaricomycotina</taxon>
        <taxon>Agaricomycetes</taxon>
        <taxon>Gloeophyllales</taxon>
        <taxon>Gloeophyllaceae</taxon>
        <taxon>Neolentinus</taxon>
    </lineage>
</organism>
<evidence type="ECO:0000256" key="1">
    <source>
        <dbReference type="SAM" id="MobiDB-lite"/>
    </source>
</evidence>
<protein>
    <submittedName>
        <fullName evidence="2">Uncharacterized protein</fullName>
    </submittedName>
</protein>
<dbReference type="InParanoid" id="A0A165SUL7"/>
<feature type="region of interest" description="Disordered" evidence="1">
    <location>
        <begin position="1"/>
        <end position="118"/>
    </location>
</feature>
<feature type="compositionally biased region" description="Low complexity" evidence="1">
    <location>
        <begin position="12"/>
        <end position="54"/>
    </location>
</feature>
<name>A0A165SUL7_9AGAM</name>
<sequence length="186" mass="20334">MGPTLPIAPALGSRSSSYQGSHHSYRLSRIPSRAPSRASSRAGSGRRSMLGSMLGADTPPSRLTSRPVSTVGSRANSPYRSAPPKPRVPVIRRSPVPSEDLPEPMAEPRGSNINLPQSSTAAPRNCYISLEEAQPCPINPSRVARYTRNVVIRRRDKDWTYKIAVQDRFTDPFVRHTSGMDSLPTS</sequence>
<keyword evidence="3" id="KW-1185">Reference proteome</keyword>
<evidence type="ECO:0000313" key="2">
    <source>
        <dbReference type="EMBL" id="KZT25703.1"/>
    </source>
</evidence>
<dbReference type="Proteomes" id="UP000076761">
    <property type="component" value="Unassembled WGS sequence"/>
</dbReference>
<feature type="compositionally biased region" description="Polar residues" evidence="1">
    <location>
        <begin position="61"/>
        <end position="79"/>
    </location>
</feature>
<gene>
    <name evidence="2" type="ORF">NEOLEDRAFT_334513</name>
</gene>
<evidence type="ECO:0000313" key="3">
    <source>
        <dbReference type="Proteomes" id="UP000076761"/>
    </source>
</evidence>
<dbReference type="AlphaFoldDB" id="A0A165SUL7"/>
<accession>A0A165SUL7</accession>
<proteinExistence type="predicted"/>
<feature type="compositionally biased region" description="Low complexity" evidence="1">
    <location>
        <begin position="88"/>
        <end position="97"/>
    </location>
</feature>